<dbReference type="Pfam" id="PF00857">
    <property type="entry name" value="Isochorismatase"/>
    <property type="match status" value="1"/>
</dbReference>
<proteinExistence type="inferred from homology"/>
<evidence type="ECO:0000256" key="1">
    <source>
        <dbReference type="ARBA" id="ARBA00006336"/>
    </source>
</evidence>
<feature type="domain" description="Isochorismatase-like" evidence="3">
    <location>
        <begin position="3"/>
        <end position="178"/>
    </location>
</feature>
<gene>
    <name evidence="4" type="ORF">HMPREF9498_02592</name>
</gene>
<evidence type="ECO:0000313" key="5">
    <source>
        <dbReference type="Proteomes" id="UP000004846"/>
    </source>
</evidence>
<dbReference type="EMBL" id="AEBR01000095">
    <property type="protein sequence ID" value="EFM81707.1"/>
    <property type="molecule type" value="Genomic_DNA"/>
</dbReference>
<comment type="similarity">
    <text evidence="1">Belongs to the isochorismatase family.</text>
</comment>
<dbReference type="PANTHER" id="PTHR43540:SF10">
    <property type="entry name" value="ISOCHORISMATASE"/>
    <property type="match status" value="1"/>
</dbReference>
<dbReference type="GO" id="GO:0016787">
    <property type="term" value="F:hydrolase activity"/>
    <property type="evidence" value="ECO:0007669"/>
    <property type="project" value="UniProtKB-KW"/>
</dbReference>
<dbReference type="CDD" id="cd00431">
    <property type="entry name" value="cysteine_hydrolases"/>
    <property type="match status" value="1"/>
</dbReference>
<evidence type="ECO:0000313" key="4">
    <source>
        <dbReference type="EMBL" id="EFM81707.1"/>
    </source>
</evidence>
<dbReference type="PANTHER" id="PTHR43540">
    <property type="entry name" value="PEROXYUREIDOACRYLATE/UREIDOACRYLATE AMIDOHYDROLASE-RELATED"/>
    <property type="match status" value="1"/>
</dbReference>
<dbReference type="EC" id="3.-.-.-" evidence="4"/>
<dbReference type="InterPro" id="IPR036380">
    <property type="entry name" value="Isochorismatase-like_sf"/>
</dbReference>
<dbReference type="AlphaFoldDB" id="A0A125W340"/>
<evidence type="ECO:0000256" key="2">
    <source>
        <dbReference type="ARBA" id="ARBA00022801"/>
    </source>
</evidence>
<keyword evidence="2 4" id="KW-0378">Hydrolase</keyword>
<dbReference type="Gene3D" id="3.40.50.850">
    <property type="entry name" value="Isochorismatase-like"/>
    <property type="match status" value="1"/>
</dbReference>
<accession>A0A125W340</accession>
<dbReference type="Proteomes" id="UP000004846">
    <property type="component" value="Unassembled WGS sequence"/>
</dbReference>
<protein>
    <submittedName>
        <fullName evidence="4">Isochorismatase family protein</fullName>
        <ecNumber evidence="4">3.-.-.-</ecNumber>
    </submittedName>
</protein>
<dbReference type="SUPFAM" id="SSF52499">
    <property type="entry name" value="Isochorismatase-like hydrolases"/>
    <property type="match status" value="1"/>
</dbReference>
<name>A0A125W340_ENTFL</name>
<dbReference type="RefSeq" id="WP_002360970.1">
    <property type="nucleotide sequence ID" value="NZ_GL454482.1"/>
</dbReference>
<dbReference type="InterPro" id="IPR000868">
    <property type="entry name" value="Isochorismatase-like_dom"/>
</dbReference>
<dbReference type="InterPro" id="IPR050272">
    <property type="entry name" value="Isochorismatase-like_hydrls"/>
</dbReference>
<dbReference type="HOGENOM" id="CLU_068979_12_1_9"/>
<evidence type="ECO:0000259" key="3">
    <source>
        <dbReference type="Pfam" id="PF00857"/>
    </source>
</evidence>
<comment type="caution">
    <text evidence="4">The sequence shown here is derived from an EMBL/GenBank/DDBJ whole genome shotgun (WGS) entry which is preliminary data.</text>
</comment>
<reference evidence="4 5" key="1">
    <citation type="submission" date="2010-07" db="EMBL/GenBank/DDBJ databases">
        <authorList>
            <person name="Sid Ahmed O."/>
        </authorList>
    </citation>
    <scope>NUCLEOTIDE SEQUENCE [LARGE SCALE GENOMIC DNA]</scope>
    <source>
        <strain evidence="4 5">TX4248</strain>
    </source>
</reference>
<organism evidence="4 5">
    <name type="scientific">Enterococcus faecalis TX4248</name>
    <dbReference type="NCBI Taxonomy" id="749495"/>
    <lineage>
        <taxon>Bacteria</taxon>
        <taxon>Bacillati</taxon>
        <taxon>Bacillota</taxon>
        <taxon>Bacilli</taxon>
        <taxon>Lactobacillales</taxon>
        <taxon>Enterococcaceae</taxon>
        <taxon>Enterococcus</taxon>
    </lineage>
</organism>
<sequence>MKALISIDYTNDFVATDGKLTTGAAGQAIETALVQQTKHYFDNGDFVVFAIDGHDPLDRYHPENKLFPPHNVLGTDGRNLFGSLADFYQAHKNEATIYWMDKRHYSAFSGTDLDIRLRERGITELCLTGVCTDICVLHTAVDAYNLGYQLMIPERAVASFDEQGHEWALRHFKQTLGATIL</sequence>